<feature type="transmembrane region" description="Helical" evidence="1">
    <location>
        <begin position="103"/>
        <end position="123"/>
    </location>
</feature>
<keyword evidence="1" id="KW-1133">Transmembrane helix</keyword>
<feature type="transmembrane region" description="Helical" evidence="1">
    <location>
        <begin position="155"/>
        <end position="181"/>
    </location>
</feature>
<proteinExistence type="predicted"/>
<reference evidence="2 3" key="1">
    <citation type="submission" date="2022-03" db="EMBL/GenBank/DDBJ databases">
        <title>Ignatzschineria rhizosphaerae HR5S32.</title>
        <authorList>
            <person name="Sun J.Q."/>
            <person name="Feng J.Y."/>
        </authorList>
    </citation>
    <scope>NUCLEOTIDE SEQUENCE [LARGE SCALE GENOMIC DNA]</scope>
    <source>
        <strain evidence="2 3">HR5S32</strain>
    </source>
</reference>
<keyword evidence="1" id="KW-0812">Transmembrane</keyword>
<feature type="transmembrane region" description="Helical" evidence="1">
    <location>
        <begin position="21"/>
        <end position="42"/>
    </location>
</feature>
<dbReference type="Pfam" id="PF03729">
    <property type="entry name" value="DUF308"/>
    <property type="match status" value="1"/>
</dbReference>
<dbReference type="RefSeq" id="WP_242146803.1">
    <property type="nucleotide sequence ID" value="NZ_CP093379.1"/>
</dbReference>
<accession>A0ABY3WWK5</accession>
<keyword evidence="1" id="KW-0472">Membrane</keyword>
<dbReference type="PANTHER" id="PTHR34989:SF1">
    <property type="entry name" value="PROTEIN HDED"/>
    <property type="match status" value="1"/>
</dbReference>
<feature type="transmembrane region" description="Helical" evidence="1">
    <location>
        <begin position="130"/>
        <end position="149"/>
    </location>
</feature>
<evidence type="ECO:0000256" key="1">
    <source>
        <dbReference type="SAM" id="Phobius"/>
    </source>
</evidence>
<feature type="transmembrane region" description="Helical" evidence="1">
    <location>
        <begin position="79"/>
        <end position="97"/>
    </location>
</feature>
<evidence type="ECO:0000313" key="3">
    <source>
        <dbReference type="Proteomes" id="UP000829542"/>
    </source>
</evidence>
<name>A0ABY3WWK5_9GAMM</name>
<dbReference type="InterPro" id="IPR005325">
    <property type="entry name" value="DUF308_memb"/>
</dbReference>
<protein>
    <submittedName>
        <fullName evidence="2">DUF308 domain-containing protein</fullName>
    </submittedName>
</protein>
<feature type="transmembrane region" description="Helical" evidence="1">
    <location>
        <begin position="48"/>
        <end position="67"/>
    </location>
</feature>
<dbReference type="PANTHER" id="PTHR34989">
    <property type="entry name" value="PROTEIN HDED"/>
    <property type="match status" value="1"/>
</dbReference>
<gene>
    <name evidence="2" type="ORF">MMG00_07010</name>
</gene>
<evidence type="ECO:0000313" key="2">
    <source>
        <dbReference type="EMBL" id="UNM94994.1"/>
    </source>
</evidence>
<keyword evidence="3" id="KW-1185">Reference proteome</keyword>
<dbReference type="Proteomes" id="UP000829542">
    <property type="component" value="Chromosome"/>
</dbReference>
<sequence length="184" mass="19800">MTIVPTSQDPLIHQLKKYRGLLILSGILLTLCGILFIGSTAFATLTSVYMFGFIMVFSGIIQLFMSFQTLQGMQKLGAIIFAIFYILAGILAFKAPLATAAALTWLLAVLLIIGGITSAIHAFQMRPISGWGWSLASGALLLVTGILILKDPTSPLWLLGLLLGIDLLVRGVNYLMLAFAVKKA</sequence>
<organism evidence="2 3">
    <name type="scientific">Ignatzschineria rhizosphaerae</name>
    <dbReference type="NCBI Taxonomy" id="2923279"/>
    <lineage>
        <taxon>Bacteria</taxon>
        <taxon>Pseudomonadati</taxon>
        <taxon>Pseudomonadota</taxon>
        <taxon>Gammaproteobacteria</taxon>
        <taxon>Cardiobacteriales</taxon>
        <taxon>Ignatzschineriaceae</taxon>
        <taxon>Ignatzschineria</taxon>
    </lineage>
</organism>
<dbReference type="EMBL" id="CP093379">
    <property type="protein sequence ID" value="UNM94994.1"/>
    <property type="molecule type" value="Genomic_DNA"/>
</dbReference>
<dbReference type="InterPro" id="IPR052712">
    <property type="entry name" value="Acid_resist_chaperone_HdeD"/>
</dbReference>